<evidence type="ECO:0000256" key="4">
    <source>
        <dbReference type="SAM" id="Coils"/>
    </source>
</evidence>
<keyword evidence="4" id="KW-0175">Coiled coil</keyword>
<dbReference type="Proteomes" id="UP000012179">
    <property type="component" value="Chromosome"/>
</dbReference>
<name>A0A1W6SN53_9PROT</name>
<dbReference type="InterPro" id="IPR044946">
    <property type="entry name" value="Restrct_endonuc_typeI_TRD_sf"/>
</dbReference>
<protein>
    <recommendedName>
        <fullName evidence="5">Type I restriction modification DNA specificity domain-containing protein</fullName>
    </recommendedName>
</protein>
<dbReference type="SUPFAM" id="SSF116734">
    <property type="entry name" value="DNA methylase specificity domain"/>
    <property type="match status" value="2"/>
</dbReference>
<dbReference type="Gene3D" id="3.90.220.20">
    <property type="entry name" value="DNA methylase specificity domains"/>
    <property type="match status" value="2"/>
</dbReference>
<proteinExistence type="inferred from homology"/>
<sequence>MKTVKWERMPLGAVTNLCLGKMLDQNKNRGEPLSYLANVNVRWGEFALDNLRTMRFEPKEMDRYGLKFGDIVMCEGGEPGRCAIWKAQIPGMMIQKALHRIRPKKFLDYRFLFYSFLHIGHSKGFDQYFTGATIKHLPGEKLAKVEIDIPPLPIQQRIAGILSAYDELIENSQRRIKILESMARALYREWFVHFRFPGHEDHPRVASPLGDIPQGWEVKKLGDLISIDKGVSYNGAGLTKDGNPMVNLKNILTGGGFRRDATKPYSGDFKPRHTVKPGDIILANTDLTQAGNVVASAALIPRFADDRPILISHHLFAVRLPEGLPASFIYHLLLEDDFRGFAKGYAIGTTVLGLPKEGVLNFAFALASKNLMADFVKHVAPMHRHIETLLERIENLRHTRDLLLLRLLSGQIEIEAT</sequence>
<evidence type="ECO:0000256" key="2">
    <source>
        <dbReference type="ARBA" id="ARBA00022747"/>
    </source>
</evidence>
<dbReference type="PANTHER" id="PTHR30408">
    <property type="entry name" value="TYPE-1 RESTRICTION ENZYME ECOKI SPECIFICITY PROTEIN"/>
    <property type="match status" value="1"/>
</dbReference>
<evidence type="ECO:0000313" key="7">
    <source>
        <dbReference type="Proteomes" id="UP000012179"/>
    </source>
</evidence>
<reference evidence="6 7" key="1">
    <citation type="journal article" date="2015" name="Int. J. Syst. Evol. Microbiol.">
        <title>Nitrosospira lacus sp. nov., a psychrotolerant, ammonia-oxidizing bacterium from sandy lake sediment.</title>
        <authorList>
            <person name="Urakawa H."/>
            <person name="Garcia J.C."/>
            <person name="Nielsen J.L."/>
            <person name="Le V.Q."/>
            <person name="Kozlowski J.A."/>
            <person name="Stein L.Y."/>
            <person name="Lim C.K."/>
            <person name="Pommerening-Roser A."/>
            <person name="Martens-Habbena W."/>
            <person name="Stahl D.A."/>
            <person name="Klotz M.G."/>
        </authorList>
    </citation>
    <scope>NUCLEOTIDE SEQUENCE [LARGE SCALE GENOMIC DNA]</scope>
    <source>
        <strain evidence="6 7">APG3</strain>
    </source>
</reference>
<accession>A0A1W6SN53</accession>
<dbReference type="GO" id="GO:0009307">
    <property type="term" value="P:DNA restriction-modification system"/>
    <property type="evidence" value="ECO:0007669"/>
    <property type="project" value="UniProtKB-KW"/>
</dbReference>
<organism evidence="6 7">
    <name type="scientific">Nitrosospira lacus</name>
    <dbReference type="NCBI Taxonomy" id="1288494"/>
    <lineage>
        <taxon>Bacteria</taxon>
        <taxon>Pseudomonadati</taxon>
        <taxon>Pseudomonadota</taxon>
        <taxon>Betaproteobacteria</taxon>
        <taxon>Nitrosomonadales</taxon>
        <taxon>Nitrosomonadaceae</taxon>
        <taxon>Nitrosospira</taxon>
    </lineage>
</organism>
<dbReference type="EMBL" id="CP021106">
    <property type="protein sequence ID" value="ARO87201.1"/>
    <property type="molecule type" value="Genomic_DNA"/>
</dbReference>
<keyword evidence="7" id="KW-1185">Reference proteome</keyword>
<feature type="domain" description="Type I restriction modification DNA specificity" evidence="5">
    <location>
        <begin position="5"/>
        <end position="178"/>
    </location>
</feature>
<dbReference type="REBASE" id="212734">
    <property type="entry name" value="S.NlaAPG3ORF5130P"/>
</dbReference>
<evidence type="ECO:0000256" key="3">
    <source>
        <dbReference type="ARBA" id="ARBA00023125"/>
    </source>
</evidence>
<dbReference type="Pfam" id="PF01420">
    <property type="entry name" value="Methylase_S"/>
    <property type="match status" value="1"/>
</dbReference>
<evidence type="ECO:0000259" key="5">
    <source>
        <dbReference type="Pfam" id="PF01420"/>
    </source>
</evidence>
<dbReference type="AlphaFoldDB" id="A0A1W6SN53"/>
<dbReference type="KEGG" id="nlc:EBAPG3_005125"/>
<evidence type="ECO:0000256" key="1">
    <source>
        <dbReference type="ARBA" id="ARBA00010923"/>
    </source>
</evidence>
<keyword evidence="2" id="KW-0680">Restriction system</keyword>
<dbReference type="RefSeq" id="WP_085921924.1">
    <property type="nucleotide sequence ID" value="NZ_CP021106.3"/>
</dbReference>
<keyword evidence="3" id="KW-0238">DNA-binding</keyword>
<dbReference type="PANTHER" id="PTHR30408:SF13">
    <property type="entry name" value="TYPE I RESTRICTION ENZYME HINDI SPECIFICITY SUBUNIT"/>
    <property type="match status" value="1"/>
</dbReference>
<dbReference type="OrthoDB" id="9798929at2"/>
<evidence type="ECO:0000313" key="6">
    <source>
        <dbReference type="EMBL" id="ARO87201.1"/>
    </source>
</evidence>
<gene>
    <name evidence="6" type="ORF">EBAPG3_005125</name>
</gene>
<dbReference type="InterPro" id="IPR052021">
    <property type="entry name" value="Type-I_RS_S_subunit"/>
</dbReference>
<feature type="coiled-coil region" evidence="4">
    <location>
        <begin position="162"/>
        <end position="189"/>
    </location>
</feature>
<dbReference type="InterPro" id="IPR000055">
    <property type="entry name" value="Restrct_endonuc_typeI_TRD"/>
</dbReference>
<comment type="similarity">
    <text evidence="1">Belongs to the type-I restriction system S methylase family.</text>
</comment>
<dbReference type="GO" id="GO:0003677">
    <property type="term" value="F:DNA binding"/>
    <property type="evidence" value="ECO:0007669"/>
    <property type="project" value="UniProtKB-KW"/>
</dbReference>